<keyword evidence="3" id="KW-1185">Reference proteome</keyword>
<evidence type="ECO:0000256" key="1">
    <source>
        <dbReference type="SAM" id="MobiDB-lite"/>
    </source>
</evidence>
<name>A0A1B0CP76_LUTLO</name>
<feature type="region of interest" description="Disordered" evidence="1">
    <location>
        <begin position="256"/>
        <end position="282"/>
    </location>
</feature>
<feature type="region of interest" description="Disordered" evidence="1">
    <location>
        <begin position="673"/>
        <end position="711"/>
    </location>
</feature>
<evidence type="ECO:0000313" key="3">
    <source>
        <dbReference type="Proteomes" id="UP000092461"/>
    </source>
</evidence>
<dbReference type="Proteomes" id="UP000092461">
    <property type="component" value="Unassembled WGS sequence"/>
</dbReference>
<dbReference type="EMBL" id="AJWK01021502">
    <property type="status" value="NOT_ANNOTATED_CDS"/>
    <property type="molecule type" value="Genomic_DNA"/>
</dbReference>
<dbReference type="VEuPathDB" id="VectorBase:LLOJ006549"/>
<dbReference type="VEuPathDB" id="VectorBase:LLONM1_006451"/>
<dbReference type="AlphaFoldDB" id="A0A1B0CP76"/>
<dbReference type="EMBL" id="AJWK01021501">
    <property type="status" value="NOT_ANNOTATED_CDS"/>
    <property type="molecule type" value="Genomic_DNA"/>
</dbReference>
<accession>A0A1B0CP76</accession>
<dbReference type="EnsemblMetazoa" id="LLOJ006549-RA">
    <property type="protein sequence ID" value="LLOJ006549-PA"/>
    <property type="gene ID" value="LLOJ006549"/>
</dbReference>
<sequence length="711" mass="77779">MSLEIRGAILTGFSRIQTFVDGLTDIDKQLADYSANLASQLDTVGALRKQYIDVQAEIIASKTLELHQTAEVASLKDFIQRCDLLMVKIKDRLADAPGYSATDVKPPSITSGDLTQQFLTFIQQSESRYHTSEMQHHENMEKLVNALKYFPLGATSGSALPVTAVKLHQLHLPIFDGTYGSWHSSQASANPSPGKAQISRECINKLHAGQPQQQALVNTVSTHLCRYCRKSHHPYHKCQGWHNVLLHDKSSSVDQGISSQASASSDNASDVQGSTSPPDSSANAAVCSASEIYHSYPPPRVILATALVNLLTATGQMRSCRILLDCGAQVNVIASYMANQSNLPRHPACFFVSGLRATTSRARFFVNATVVSQTNGIRITLKCFVMPQIPGLLPNWPVDSSKMHIPQHIPLADPDWAVQRPVDIIISGKQFWDCLLNDSILLGPGLPLLKASMFGHVVVGEDEVMSTCDCIVCTATTPETSLHQVRELENVPVQASQLEEQLASQYPLASFASAHQCIGDGRFLNQLHFHNTSCILDEFSRFILQEICALERPFYKNCALQIASRKACNNSLPMAPDTLRTSLPVDDNIPPVESIQLQIIHALEEGLFLDSKSDPAIDVEESESSPSASLIHQPSILKNTVHSCSSLESTDTNDASESGHFFRVITQGSFKLHHSHPVGSSRNCRDQCSAGEHSKPQLETAELSANPQCYI</sequence>
<protein>
    <submittedName>
        <fullName evidence="2">Uncharacterized protein</fullName>
    </submittedName>
</protein>
<evidence type="ECO:0000313" key="2">
    <source>
        <dbReference type="EnsemblMetazoa" id="LLOJ006549-PA"/>
    </source>
</evidence>
<feature type="compositionally biased region" description="Low complexity" evidence="1">
    <location>
        <begin position="256"/>
        <end position="272"/>
    </location>
</feature>
<organism evidence="2 3">
    <name type="scientific">Lutzomyia longipalpis</name>
    <name type="common">Sand fly</name>
    <dbReference type="NCBI Taxonomy" id="7200"/>
    <lineage>
        <taxon>Eukaryota</taxon>
        <taxon>Metazoa</taxon>
        <taxon>Ecdysozoa</taxon>
        <taxon>Arthropoda</taxon>
        <taxon>Hexapoda</taxon>
        <taxon>Insecta</taxon>
        <taxon>Pterygota</taxon>
        <taxon>Neoptera</taxon>
        <taxon>Endopterygota</taxon>
        <taxon>Diptera</taxon>
        <taxon>Nematocera</taxon>
        <taxon>Psychodoidea</taxon>
        <taxon>Psychodidae</taxon>
        <taxon>Lutzomyia</taxon>
        <taxon>Lutzomyia</taxon>
    </lineage>
</organism>
<reference evidence="2" key="1">
    <citation type="submission" date="2020-05" db="UniProtKB">
        <authorList>
            <consortium name="EnsemblMetazoa"/>
        </authorList>
    </citation>
    <scope>IDENTIFICATION</scope>
    <source>
        <strain evidence="2">Jacobina</strain>
    </source>
</reference>
<proteinExistence type="predicted"/>
<feature type="compositionally biased region" description="Polar residues" evidence="1">
    <location>
        <begin position="273"/>
        <end position="282"/>
    </location>
</feature>